<dbReference type="SUPFAM" id="SSF53067">
    <property type="entry name" value="Actin-like ATPase domain"/>
    <property type="match status" value="1"/>
</dbReference>
<accession>A0A498DG42</accession>
<keyword evidence="4 7" id="KW-0418">Kinase</keyword>
<dbReference type="PANTHER" id="PTHR12280">
    <property type="entry name" value="PANTOTHENATE KINASE"/>
    <property type="match status" value="1"/>
</dbReference>
<proteinExistence type="predicted"/>
<dbReference type="GO" id="GO:0015937">
    <property type="term" value="P:coenzyme A biosynthetic process"/>
    <property type="evidence" value="ECO:0007669"/>
    <property type="project" value="UniProtKB-KW"/>
</dbReference>
<name>A0A498DG42_9BACI</name>
<dbReference type="GO" id="GO:0005829">
    <property type="term" value="C:cytosol"/>
    <property type="evidence" value="ECO:0007669"/>
    <property type="project" value="TreeGrafter"/>
</dbReference>
<evidence type="ECO:0000256" key="3">
    <source>
        <dbReference type="ARBA" id="ARBA00022741"/>
    </source>
</evidence>
<dbReference type="EC" id="2.7.1.33" evidence="7"/>
<dbReference type="RefSeq" id="WP_121522162.1">
    <property type="nucleotide sequence ID" value="NZ_RCHR01000002.1"/>
</dbReference>
<evidence type="ECO:0000256" key="5">
    <source>
        <dbReference type="ARBA" id="ARBA00022840"/>
    </source>
</evidence>
<comment type="caution">
    <text evidence="7">The sequence shown here is derived from an EMBL/GenBank/DDBJ whole genome shotgun (WGS) entry which is preliminary data.</text>
</comment>
<dbReference type="GO" id="GO:0004594">
    <property type="term" value="F:pantothenate kinase activity"/>
    <property type="evidence" value="ECO:0007669"/>
    <property type="project" value="UniProtKB-EC"/>
</dbReference>
<reference evidence="7 8" key="1">
    <citation type="submission" date="2018-10" db="EMBL/GenBank/DDBJ databases">
        <title>Oceanobacillus sp. YLB-02 draft genome.</title>
        <authorList>
            <person name="Yu L."/>
        </authorList>
    </citation>
    <scope>NUCLEOTIDE SEQUENCE [LARGE SCALE GENOMIC DNA]</scope>
    <source>
        <strain evidence="7 8">YLB-02</strain>
    </source>
</reference>
<gene>
    <name evidence="7" type="primary">coaW</name>
    <name evidence="7" type="ORF">D8M04_06860</name>
</gene>
<evidence type="ECO:0000256" key="1">
    <source>
        <dbReference type="ARBA" id="ARBA00022490"/>
    </source>
</evidence>
<evidence type="ECO:0000256" key="6">
    <source>
        <dbReference type="ARBA" id="ARBA00022993"/>
    </source>
</evidence>
<organism evidence="7 8">
    <name type="scientific">Oceanobacillus piezotolerans</name>
    <dbReference type="NCBI Taxonomy" id="2448030"/>
    <lineage>
        <taxon>Bacteria</taxon>
        <taxon>Bacillati</taxon>
        <taxon>Bacillota</taxon>
        <taxon>Bacilli</taxon>
        <taxon>Bacillales</taxon>
        <taxon>Bacillaceae</taxon>
        <taxon>Oceanobacillus</taxon>
    </lineage>
</organism>
<keyword evidence="1" id="KW-0963">Cytoplasm</keyword>
<dbReference type="InterPro" id="IPR043129">
    <property type="entry name" value="ATPase_NBD"/>
</dbReference>
<sequence length="267" mass="28768">MIDRIGMDAGGSLIKLAYEERGHLHTKTYNPHELKELVNWIQLVSPNAQLFLTGGKSALVQSHFTQKCFVVDEFPAAIAGTKLLLEMEKKKVKDEFILVSIGTGTSIFYVTKEKEVRLLGTGIGGGTLLGLGSLITGRNDFHHLAELALKGKHEQSDLLVADIYAPNEPPVPGHLTAANFGKAHENMKARVEDHVAALNQLIGEVVISLAQQAAANKQVEHIVFIGSTLSGNKALKDVLASFTSLMPYQPVFLDKGAYAGAAGALYV</sequence>
<evidence type="ECO:0000256" key="4">
    <source>
        <dbReference type="ARBA" id="ARBA00022777"/>
    </source>
</evidence>
<keyword evidence="5" id="KW-0067">ATP-binding</keyword>
<dbReference type="Proteomes" id="UP000270219">
    <property type="component" value="Unassembled WGS sequence"/>
</dbReference>
<protein>
    <submittedName>
        <fullName evidence="7">Type II pantothenate kinase</fullName>
        <ecNumber evidence="7">2.7.1.33</ecNumber>
    </submittedName>
</protein>
<evidence type="ECO:0000256" key="2">
    <source>
        <dbReference type="ARBA" id="ARBA00022679"/>
    </source>
</evidence>
<dbReference type="GO" id="GO:0005524">
    <property type="term" value="F:ATP binding"/>
    <property type="evidence" value="ECO:0007669"/>
    <property type="project" value="UniProtKB-KW"/>
</dbReference>
<evidence type="ECO:0000313" key="8">
    <source>
        <dbReference type="Proteomes" id="UP000270219"/>
    </source>
</evidence>
<dbReference type="OrthoDB" id="358216at2"/>
<keyword evidence="6" id="KW-0173">Coenzyme A biosynthesis</keyword>
<dbReference type="InterPro" id="IPR011602">
    <property type="entry name" value="Type_II_PanK_bac"/>
</dbReference>
<dbReference type="NCBIfam" id="NF009842">
    <property type="entry name" value="PRK13317.1"/>
    <property type="match status" value="1"/>
</dbReference>
<keyword evidence="3" id="KW-0547">Nucleotide-binding</keyword>
<dbReference type="Pfam" id="PF03630">
    <property type="entry name" value="Fumble"/>
    <property type="match status" value="1"/>
</dbReference>
<evidence type="ECO:0000313" key="7">
    <source>
        <dbReference type="EMBL" id="RLL46911.1"/>
    </source>
</evidence>
<keyword evidence="2 7" id="KW-0808">Transferase</keyword>
<dbReference type="InterPro" id="IPR004567">
    <property type="entry name" value="Type_II_PanK"/>
</dbReference>
<dbReference type="PIRSF" id="PIRSF036940">
    <property type="entry name" value="PanK_bac_aCoA"/>
    <property type="match status" value="1"/>
</dbReference>
<keyword evidence="8" id="KW-1185">Reference proteome</keyword>
<dbReference type="EMBL" id="RCHR01000002">
    <property type="protein sequence ID" value="RLL46911.1"/>
    <property type="molecule type" value="Genomic_DNA"/>
</dbReference>
<dbReference type="CDD" id="cd24085">
    <property type="entry name" value="ASKHA_NBD_PanK-II_bac"/>
    <property type="match status" value="1"/>
</dbReference>
<dbReference type="PANTHER" id="PTHR12280:SF20">
    <property type="entry name" value="4'-PHOSPHOPANTETHEINE PHOSPHATASE"/>
    <property type="match status" value="1"/>
</dbReference>
<dbReference type="AlphaFoldDB" id="A0A498DG42"/>
<dbReference type="Gene3D" id="3.30.420.40">
    <property type="match status" value="1"/>
</dbReference>